<dbReference type="Proteomes" id="UP001164776">
    <property type="component" value="Unassembled WGS sequence"/>
</dbReference>
<dbReference type="Gene3D" id="3.30.40.10">
    <property type="entry name" value="Zinc/RING finger domain, C3HC4 (zinc finger)"/>
    <property type="match status" value="1"/>
</dbReference>
<dbReference type="EC" id="2.3.2.27" evidence="2"/>
<feature type="transmembrane region" description="Helical" evidence="7">
    <location>
        <begin position="6"/>
        <end position="29"/>
    </location>
</feature>
<keyword evidence="7" id="KW-0472">Membrane</keyword>
<sequence>MDDGDFGEVLVAGYLALLALAVLTIILILRCSGSQGQGHPPAQGLARELAAPPVPVPLPYFLYAGAADTLECAICLEPVRPGQLCSKVPSCRHVFHGDCLGQEPW</sequence>
<comment type="caution">
    <text evidence="9">The sequence shown here is derived from an EMBL/GenBank/DDBJ whole genome shotgun (WGS) entry which is preliminary data.</text>
</comment>
<dbReference type="OrthoDB" id="694186at2759"/>
<proteinExistence type="inferred from homology"/>
<evidence type="ECO:0000259" key="8">
    <source>
        <dbReference type="Pfam" id="PF17123"/>
    </source>
</evidence>
<gene>
    <name evidence="9" type="ORF">BS78_K035000</name>
</gene>
<keyword evidence="5" id="KW-0862">Zinc</keyword>
<dbReference type="SUPFAM" id="SSF57850">
    <property type="entry name" value="RING/U-box"/>
    <property type="match status" value="1"/>
</dbReference>
<feature type="domain" description="RING-type" evidence="8">
    <location>
        <begin position="71"/>
        <end position="100"/>
    </location>
</feature>
<dbReference type="PANTHER" id="PTHR14155:SF499">
    <property type="entry name" value="RING-TYPE DOMAIN-CONTAINING PROTEIN"/>
    <property type="match status" value="1"/>
</dbReference>
<evidence type="ECO:0000313" key="10">
    <source>
        <dbReference type="Proteomes" id="UP001164776"/>
    </source>
</evidence>
<protein>
    <recommendedName>
        <fullName evidence="2">RING-type E3 ubiquitin transferase</fullName>
        <ecNumber evidence="2">2.3.2.27</ecNumber>
    </recommendedName>
</protein>
<keyword evidence="7" id="KW-0812">Transmembrane</keyword>
<dbReference type="Pfam" id="PF17123">
    <property type="entry name" value="zf-RING_11"/>
    <property type="match status" value="1"/>
</dbReference>
<dbReference type="InterPro" id="IPR013083">
    <property type="entry name" value="Znf_RING/FYVE/PHD"/>
</dbReference>
<evidence type="ECO:0000313" key="9">
    <source>
        <dbReference type="EMBL" id="KAJ1256402.1"/>
    </source>
</evidence>
<evidence type="ECO:0000256" key="2">
    <source>
        <dbReference type="ARBA" id="ARBA00012483"/>
    </source>
</evidence>
<dbReference type="EMBL" id="MU629520">
    <property type="protein sequence ID" value="KAJ1256402.1"/>
    <property type="molecule type" value="Genomic_DNA"/>
</dbReference>
<dbReference type="PANTHER" id="PTHR14155">
    <property type="entry name" value="RING FINGER DOMAIN-CONTAINING"/>
    <property type="match status" value="1"/>
</dbReference>
<evidence type="ECO:0000256" key="3">
    <source>
        <dbReference type="ARBA" id="ARBA00022723"/>
    </source>
</evidence>
<dbReference type="InterPro" id="IPR001841">
    <property type="entry name" value="Znf_RING"/>
</dbReference>
<reference evidence="9 10" key="1">
    <citation type="submission" date="2022-10" db="EMBL/GenBank/DDBJ databases">
        <title>WGS assembly of Paspalum vaginatum 540-79.</title>
        <authorList>
            <person name="Sun G."/>
            <person name="Wase N."/>
            <person name="Shu S."/>
            <person name="Jenkins J."/>
            <person name="Zhou B."/>
            <person name="Torres-Rodriguez J."/>
            <person name="Chen C."/>
            <person name="Sandor L."/>
            <person name="Plott C."/>
            <person name="Yoshinga Y."/>
            <person name="Daum C."/>
            <person name="Qi P."/>
            <person name="Barry K."/>
            <person name="Lipzen A."/>
            <person name="Berry L."/>
            <person name="Pedersen C."/>
            <person name="Gottilla T."/>
            <person name="Foltz A."/>
            <person name="Yu H."/>
            <person name="O'Malley R."/>
            <person name="Zhang C."/>
            <person name="Devos K."/>
            <person name="Sigmon B."/>
            <person name="Yu B."/>
            <person name="Obata T."/>
            <person name="Schmutz J."/>
            <person name="Schnable J."/>
        </authorList>
    </citation>
    <scope>NUCLEOTIDE SEQUENCE [LARGE SCALE GENOMIC DNA]</scope>
    <source>
        <strain evidence="10">cv. 540-79</strain>
    </source>
</reference>
<dbReference type="GO" id="GO:0008270">
    <property type="term" value="F:zinc ion binding"/>
    <property type="evidence" value="ECO:0007669"/>
    <property type="project" value="UniProtKB-KW"/>
</dbReference>
<evidence type="ECO:0000256" key="1">
    <source>
        <dbReference type="ARBA" id="ARBA00000900"/>
    </source>
</evidence>
<dbReference type="InterPro" id="IPR053238">
    <property type="entry name" value="RING-H2_zinc_finger"/>
</dbReference>
<keyword evidence="3" id="KW-0479">Metal-binding</keyword>
<dbReference type="AlphaFoldDB" id="A0A9W7XD80"/>
<comment type="catalytic activity">
    <reaction evidence="1">
        <text>S-ubiquitinyl-[E2 ubiquitin-conjugating enzyme]-L-cysteine + [acceptor protein]-L-lysine = [E2 ubiquitin-conjugating enzyme]-L-cysteine + N(6)-ubiquitinyl-[acceptor protein]-L-lysine.</text>
        <dbReference type="EC" id="2.3.2.27"/>
    </reaction>
</comment>
<keyword evidence="4" id="KW-0863">Zinc-finger</keyword>
<evidence type="ECO:0000256" key="7">
    <source>
        <dbReference type="SAM" id="Phobius"/>
    </source>
</evidence>
<evidence type="ECO:0000256" key="5">
    <source>
        <dbReference type="ARBA" id="ARBA00022833"/>
    </source>
</evidence>
<accession>A0A9W7XD80</accession>
<evidence type="ECO:0000256" key="4">
    <source>
        <dbReference type="ARBA" id="ARBA00022771"/>
    </source>
</evidence>
<name>A0A9W7XD80_9POAL</name>
<keyword evidence="10" id="KW-1185">Reference proteome</keyword>
<organism evidence="9 10">
    <name type="scientific">Paspalum vaginatum</name>
    <name type="common">seashore paspalum</name>
    <dbReference type="NCBI Taxonomy" id="158149"/>
    <lineage>
        <taxon>Eukaryota</taxon>
        <taxon>Viridiplantae</taxon>
        <taxon>Streptophyta</taxon>
        <taxon>Embryophyta</taxon>
        <taxon>Tracheophyta</taxon>
        <taxon>Spermatophyta</taxon>
        <taxon>Magnoliopsida</taxon>
        <taxon>Liliopsida</taxon>
        <taxon>Poales</taxon>
        <taxon>Poaceae</taxon>
        <taxon>PACMAD clade</taxon>
        <taxon>Panicoideae</taxon>
        <taxon>Andropogonodae</taxon>
        <taxon>Paspaleae</taxon>
        <taxon>Paspalinae</taxon>
        <taxon>Paspalum</taxon>
    </lineage>
</organism>
<evidence type="ECO:0000256" key="6">
    <source>
        <dbReference type="ARBA" id="ARBA00024209"/>
    </source>
</evidence>
<dbReference type="GO" id="GO:0061630">
    <property type="term" value="F:ubiquitin protein ligase activity"/>
    <property type="evidence" value="ECO:0007669"/>
    <property type="project" value="UniProtKB-EC"/>
</dbReference>
<comment type="similarity">
    <text evidence="6">Belongs to the RING-type zinc finger family. ATL subfamily.</text>
</comment>
<keyword evidence="7" id="KW-1133">Transmembrane helix</keyword>